<name>A0ABP7WJ45_9SPHI</name>
<accession>A0ABP7WJ45</accession>
<gene>
    <name evidence="1" type="ORF">GCM10022392_08310</name>
</gene>
<proteinExistence type="predicted"/>
<keyword evidence="2" id="KW-1185">Reference proteome</keyword>
<evidence type="ECO:0000313" key="1">
    <source>
        <dbReference type="EMBL" id="GAA4089304.1"/>
    </source>
</evidence>
<reference evidence="2" key="1">
    <citation type="journal article" date="2019" name="Int. J. Syst. Evol. Microbiol.">
        <title>The Global Catalogue of Microorganisms (GCM) 10K type strain sequencing project: providing services to taxonomists for standard genome sequencing and annotation.</title>
        <authorList>
            <consortium name="The Broad Institute Genomics Platform"/>
            <consortium name="The Broad Institute Genome Sequencing Center for Infectious Disease"/>
            <person name="Wu L."/>
            <person name="Ma J."/>
        </authorList>
    </citation>
    <scope>NUCLEOTIDE SEQUENCE [LARGE SCALE GENOMIC DNA]</scope>
    <source>
        <strain evidence="2">JCM 17085</strain>
    </source>
</reference>
<evidence type="ECO:0000313" key="2">
    <source>
        <dbReference type="Proteomes" id="UP001500841"/>
    </source>
</evidence>
<organism evidence="1 2">
    <name type="scientific">Mucilaginibacter panaciglaebae</name>
    <dbReference type="NCBI Taxonomy" id="502331"/>
    <lineage>
        <taxon>Bacteria</taxon>
        <taxon>Pseudomonadati</taxon>
        <taxon>Bacteroidota</taxon>
        <taxon>Sphingobacteriia</taxon>
        <taxon>Sphingobacteriales</taxon>
        <taxon>Sphingobacteriaceae</taxon>
        <taxon>Mucilaginibacter</taxon>
    </lineage>
</organism>
<dbReference type="Proteomes" id="UP001500841">
    <property type="component" value="Unassembled WGS sequence"/>
</dbReference>
<comment type="caution">
    <text evidence="1">The sequence shown here is derived from an EMBL/GenBank/DDBJ whole genome shotgun (WGS) entry which is preliminary data.</text>
</comment>
<dbReference type="EMBL" id="BAABCV010000002">
    <property type="protein sequence ID" value="GAA4089304.1"/>
    <property type="molecule type" value="Genomic_DNA"/>
</dbReference>
<protein>
    <submittedName>
        <fullName evidence="1">Uncharacterized protein</fullName>
    </submittedName>
</protein>
<dbReference type="RefSeq" id="WP_345101192.1">
    <property type="nucleotide sequence ID" value="NZ_BAABCV010000002.1"/>
</dbReference>
<sequence length="64" mass="7331">MKLVVNLQNSEEERVLLAFLDSLGYEYQTQPETADRTEATVPAEGETTARSWEEIKLDLLNLFN</sequence>